<evidence type="ECO:0000313" key="3">
    <source>
        <dbReference type="Proteomes" id="UP000054317"/>
    </source>
</evidence>
<dbReference type="RefSeq" id="XP_008045080.1">
    <property type="nucleotide sequence ID" value="XM_008046889.1"/>
</dbReference>
<feature type="region of interest" description="Disordered" evidence="1">
    <location>
        <begin position="1"/>
        <end position="20"/>
    </location>
</feature>
<dbReference type="KEGG" id="tvs:TRAVEDRAFT_53953"/>
<name>R7S7F3_TRAVS</name>
<feature type="compositionally biased region" description="Polar residues" evidence="1">
    <location>
        <begin position="8"/>
        <end position="17"/>
    </location>
</feature>
<organism evidence="2 3">
    <name type="scientific">Trametes versicolor (strain FP-101664)</name>
    <name type="common">White-rot fungus</name>
    <name type="synonym">Coriolus versicolor</name>
    <dbReference type="NCBI Taxonomy" id="717944"/>
    <lineage>
        <taxon>Eukaryota</taxon>
        <taxon>Fungi</taxon>
        <taxon>Dikarya</taxon>
        <taxon>Basidiomycota</taxon>
        <taxon>Agaricomycotina</taxon>
        <taxon>Agaricomycetes</taxon>
        <taxon>Polyporales</taxon>
        <taxon>Polyporaceae</taxon>
        <taxon>Trametes</taxon>
    </lineage>
</organism>
<protein>
    <submittedName>
        <fullName evidence="2">Uncharacterized protein</fullName>
    </submittedName>
</protein>
<dbReference type="EMBL" id="JH711797">
    <property type="protein sequence ID" value="EIW51968.1"/>
    <property type="molecule type" value="Genomic_DNA"/>
</dbReference>
<reference evidence="3" key="1">
    <citation type="journal article" date="2012" name="Science">
        <title>The Paleozoic origin of enzymatic lignin decomposition reconstructed from 31 fungal genomes.</title>
        <authorList>
            <person name="Floudas D."/>
            <person name="Binder M."/>
            <person name="Riley R."/>
            <person name="Barry K."/>
            <person name="Blanchette R.A."/>
            <person name="Henrissat B."/>
            <person name="Martinez A.T."/>
            <person name="Otillar R."/>
            <person name="Spatafora J.W."/>
            <person name="Yadav J.S."/>
            <person name="Aerts A."/>
            <person name="Benoit I."/>
            <person name="Boyd A."/>
            <person name="Carlson A."/>
            <person name="Copeland A."/>
            <person name="Coutinho P.M."/>
            <person name="de Vries R.P."/>
            <person name="Ferreira P."/>
            <person name="Findley K."/>
            <person name="Foster B."/>
            <person name="Gaskell J."/>
            <person name="Glotzer D."/>
            <person name="Gorecki P."/>
            <person name="Heitman J."/>
            <person name="Hesse C."/>
            <person name="Hori C."/>
            <person name="Igarashi K."/>
            <person name="Jurgens J.A."/>
            <person name="Kallen N."/>
            <person name="Kersten P."/>
            <person name="Kohler A."/>
            <person name="Kuees U."/>
            <person name="Kumar T.K.A."/>
            <person name="Kuo A."/>
            <person name="LaButti K."/>
            <person name="Larrondo L.F."/>
            <person name="Lindquist E."/>
            <person name="Ling A."/>
            <person name="Lombard V."/>
            <person name="Lucas S."/>
            <person name="Lundell T."/>
            <person name="Martin R."/>
            <person name="McLaughlin D.J."/>
            <person name="Morgenstern I."/>
            <person name="Morin E."/>
            <person name="Murat C."/>
            <person name="Nagy L.G."/>
            <person name="Nolan M."/>
            <person name="Ohm R.A."/>
            <person name="Patyshakuliyeva A."/>
            <person name="Rokas A."/>
            <person name="Ruiz-Duenas F.J."/>
            <person name="Sabat G."/>
            <person name="Salamov A."/>
            <person name="Samejima M."/>
            <person name="Schmutz J."/>
            <person name="Slot J.C."/>
            <person name="St John F."/>
            <person name="Stenlid J."/>
            <person name="Sun H."/>
            <person name="Sun S."/>
            <person name="Syed K."/>
            <person name="Tsang A."/>
            <person name="Wiebenga A."/>
            <person name="Young D."/>
            <person name="Pisabarro A."/>
            <person name="Eastwood D.C."/>
            <person name="Martin F."/>
            <person name="Cullen D."/>
            <person name="Grigoriev I.V."/>
            <person name="Hibbett D.S."/>
        </authorList>
    </citation>
    <scope>NUCLEOTIDE SEQUENCE [LARGE SCALE GENOMIC DNA]</scope>
    <source>
        <strain evidence="3">FP-101664</strain>
    </source>
</reference>
<accession>R7S7F3</accession>
<keyword evidence="3" id="KW-1185">Reference proteome</keyword>
<sequence length="142" mass="16143">MPRFLMTLPSSTPQASSPDAPLHVSAINASRVSNGLPNVDDHSESRISVFNRLAHRRRTIVHAEYLVYSDGYWDRDPRASPRPCRDADVRYAMEESVEALRHENDAMRMQITTLSSQHALDMQDIDRKMCDMLARLDALTGF</sequence>
<evidence type="ECO:0000313" key="2">
    <source>
        <dbReference type="EMBL" id="EIW51968.1"/>
    </source>
</evidence>
<dbReference type="AlphaFoldDB" id="R7S7F3"/>
<proteinExistence type="predicted"/>
<dbReference type="Proteomes" id="UP000054317">
    <property type="component" value="Unassembled WGS sequence"/>
</dbReference>
<evidence type="ECO:0000256" key="1">
    <source>
        <dbReference type="SAM" id="MobiDB-lite"/>
    </source>
</evidence>
<gene>
    <name evidence="2" type="ORF">TRAVEDRAFT_53953</name>
</gene>
<dbReference type="GeneID" id="19417273"/>